<dbReference type="AlphaFoldDB" id="A0AA41U6A8"/>
<comment type="caution">
    <text evidence="4">The sequence shown here is derived from an EMBL/GenBank/DDBJ whole genome shotgun (WGS) entry which is preliminary data.</text>
</comment>
<evidence type="ECO:0000313" key="4">
    <source>
        <dbReference type="EMBL" id="MCF2530804.1"/>
    </source>
</evidence>
<name>A0AA41U6A8_9ACTN</name>
<accession>A0AA41U6A8</accession>
<protein>
    <submittedName>
        <fullName evidence="4">DUF4232 domain-containing protein</fullName>
    </submittedName>
</protein>
<keyword evidence="2" id="KW-0812">Transmembrane</keyword>
<dbReference type="EMBL" id="JAKFHA010000018">
    <property type="protein sequence ID" value="MCF2530804.1"/>
    <property type="molecule type" value="Genomic_DNA"/>
</dbReference>
<dbReference type="RefSeq" id="WP_235055461.1">
    <property type="nucleotide sequence ID" value="NZ_JAKFHA010000018.1"/>
</dbReference>
<reference evidence="4" key="1">
    <citation type="submission" date="2022-01" db="EMBL/GenBank/DDBJ databases">
        <title>Genome-Based Taxonomic Classification of the Phylum Actinobacteria.</title>
        <authorList>
            <person name="Gao Y."/>
        </authorList>
    </citation>
    <scope>NUCLEOTIDE SEQUENCE</scope>
    <source>
        <strain evidence="4">KLBMP 8922</strain>
    </source>
</reference>
<evidence type="ECO:0000259" key="3">
    <source>
        <dbReference type="Pfam" id="PF14016"/>
    </source>
</evidence>
<organism evidence="4 5">
    <name type="scientific">Yinghuangia soli</name>
    <dbReference type="NCBI Taxonomy" id="2908204"/>
    <lineage>
        <taxon>Bacteria</taxon>
        <taxon>Bacillati</taxon>
        <taxon>Actinomycetota</taxon>
        <taxon>Actinomycetes</taxon>
        <taxon>Kitasatosporales</taxon>
        <taxon>Streptomycetaceae</taxon>
        <taxon>Yinghuangia</taxon>
    </lineage>
</organism>
<dbReference type="Proteomes" id="UP001165378">
    <property type="component" value="Unassembled WGS sequence"/>
</dbReference>
<proteinExistence type="predicted"/>
<keyword evidence="5" id="KW-1185">Reference proteome</keyword>
<dbReference type="InterPro" id="IPR025326">
    <property type="entry name" value="DUF4232"/>
</dbReference>
<feature type="compositionally biased region" description="Low complexity" evidence="1">
    <location>
        <begin position="108"/>
        <end position="132"/>
    </location>
</feature>
<dbReference type="Pfam" id="PF14016">
    <property type="entry name" value="DUF4232"/>
    <property type="match status" value="1"/>
</dbReference>
<sequence>MDAPDPHTHGTDGTPGEDWLRTQLSMHAGDVLVRPPDLASIDSRRRGIRRRRASMAVCAVSAVTAGAVVAAVALMGSGGDEAHLANPPATIATSPPAETGPAQPPTTGPAATTAPGNPSPSGTHQGGTATLPALPPATPGPGTGTGTATRPATGAPNTGAPNNSGGGTGGTNGTRSCASSDVSVVLSGDAQRSVRHLLMTATNTSASACTLHFYPDVVFHGVVHDSIGPMESPAAAIATLAPGQKAYSGIFLYRANESLEASRSMAVNLRDAVNDGYTGNPIDLSLPEGWQAVKFGPSATSTFWNTDLAAVNRYLYAR</sequence>
<evidence type="ECO:0000313" key="5">
    <source>
        <dbReference type="Proteomes" id="UP001165378"/>
    </source>
</evidence>
<feature type="domain" description="DUF4232" evidence="3">
    <location>
        <begin position="177"/>
        <end position="262"/>
    </location>
</feature>
<keyword evidence="2" id="KW-0472">Membrane</keyword>
<keyword evidence="2" id="KW-1133">Transmembrane helix</keyword>
<gene>
    <name evidence="4" type="ORF">LZ495_26810</name>
</gene>
<feature type="transmembrane region" description="Helical" evidence="2">
    <location>
        <begin position="53"/>
        <end position="76"/>
    </location>
</feature>
<evidence type="ECO:0000256" key="1">
    <source>
        <dbReference type="SAM" id="MobiDB-lite"/>
    </source>
</evidence>
<feature type="region of interest" description="Disordered" evidence="1">
    <location>
        <begin position="84"/>
        <end position="178"/>
    </location>
</feature>
<evidence type="ECO:0000256" key="2">
    <source>
        <dbReference type="SAM" id="Phobius"/>
    </source>
</evidence>
<feature type="compositionally biased region" description="Low complexity" evidence="1">
    <location>
        <begin position="146"/>
        <end position="163"/>
    </location>
</feature>